<evidence type="ECO:0000313" key="2">
    <source>
        <dbReference type="Proteomes" id="UP001220324"/>
    </source>
</evidence>
<protein>
    <submittedName>
        <fullName evidence="1">Uncharacterized protein</fullName>
    </submittedName>
</protein>
<dbReference type="Proteomes" id="UP001220324">
    <property type="component" value="Unassembled WGS sequence"/>
</dbReference>
<reference evidence="1 2" key="1">
    <citation type="journal article" date="2023" name="IMA Fungus">
        <title>Comparative genomic study of the Penicillium genus elucidates a diverse pangenome and 15 lateral gene transfer events.</title>
        <authorList>
            <person name="Petersen C."/>
            <person name="Sorensen T."/>
            <person name="Nielsen M.R."/>
            <person name="Sondergaard T.E."/>
            <person name="Sorensen J.L."/>
            <person name="Fitzpatrick D.A."/>
            <person name="Frisvad J.C."/>
            <person name="Nielsen K.L."/>
        </authorList>
    </citation>
    <scope>NUCLEOTIDE SEQUENCE [LARGE SCALE GENOMIC DNA]</scope>
    <source>
        <strain evidence="1 2">IBT 35679</strain>
    </source>
</reference>
<accession>A0AAD6CMU4</accession>
<proteinExistence type="predicted"/>
<name>A0AAD6CMU4_9EURO</name>
<gene>
    <name evidence="1" type="ORF">N7494_011607</name>
</gene>
<organism evidence="1 2">
    <name type="scientific">Penicillium frequentans</name>
    <dbReference type="NCBI Taxonomy" id="3151616"/>
    <lineage>
        <taxon>Eukaryota</taxon>
        <taxon>Fungi</taxon>
        <taxon>Dikarya</taxon>
        <taxon>Ascomycota</taxon>
        <taxon>Pezizomycotina</taxon>
        <taxon>Eurotiomycetes</taxon>
        <taxon>Eurotiomycetidae</taxon>
        <taxon>Eurotiales</taxon>
        <taxon>Aspergillaceae</taxon>
        <taxon>Penicillium</taxon>
    </lineage>
</organism>
<keyword evidence="2" id="KW-1185">Reference proteome</keyword>
<sequence length="251" mass="28967">MATGYWEVLNLRAVITILVPSLVLWIGHRTYSHYFNHLPSSSSAPRERLDKLQEEQFKKLQDERLKGLQAELDSETITHQDYFAPDHEYWLYYPAKAGLIVTGWPSQGGVYKLDVCSRLELEFLELDLFNDTLRPSTSDPEWQNKENAHCDRMRRLGPTWWESEMAYFYNQLDGLSGYDGTQEKRNNYIRVGWPTGGGVWVWQPKDEAEASEKGGAKLQNANTMDERCELIESLGGTFYADPQSCPYLDLP</sequence>
<evidence type="ECO:0000313" key="1">
    <source>
        <dbReference type="EMBL" id="KAJ5524957.1"/>
    </source>
</evidence>
<dbReference type="EMBL" id="JAQIZZ010000008">
    <property type="protein sequence ID" value="KAJ5524957.1"/>
    <property type="molecule type" value="Genomic_DNA"/>
</dbReference>
<comment type="caution">
    <text evidence="1">The sequence shown here is derived from an EMBL/GenBank/DDBJ whole genome shotgun (WGS) entry which is preliminary data.</text>
</comment>
<dbReference type="AlphaFoldDB" id="A0AAD6CMU4"/>